<dbReference type="GO" id="GO:0005524">
    <property type="term" value="F:ATP binding"/>
    <property type="evidence" value="ECO:0007669"/>
    <property type="project" value="UniProtKB-KW"/>
</dbReference>
<dbReference type="Gene3D" id="1.20.1560.10">
    <property type="entry name" value="ABC transporter type 1, transmembrane domain"/>
    <property type="match status" value="2"/>
</dbReference>
<feature type="transmembrane region" description="Helical" evidence="11">
    <location>
        <begin position="753"/>
        <end position="776"/>
    </location>
</feature>
<dbReference type="GO" id="GO:0016887">
    <property type="term" value="F:ATP hydrolysis activity"/>
    <property type="evidence" value="ECO:0007669"/>
    <property type="project" value="InterPro"/>
</dbReference>
<dbReference type="SMART" id="SM00382">
    <property type="entry name" value="AAA"/>
    <property type="match status" value="1"/>
</dbReference>
<evidence type="ECO:0000313" key="14">
    <source>
        <dbReference type="EMBL" id="EZG43527.1"/>
    </source>
</evidence>
<keyword evidence="3" id="KW-0813">Transport</keyword>
<evidence type="ECO:0000313" key="15">
    <source>
        <dbReference type="Proteomes" id="UP000019763"/>
    </source>
</evidence>
<organism evidence="14 15">
    <name type="scientific">Gregarina niphandrodes</name>
    <name type="common">Septate eugregarine</name>
    <dbReference type="NCBI Taxonomy" id="110365"/>
    <lineage>
        <taxon>Eukaryota</taxon>
        <taxon>Sar</taxon>
        <taxon>Alveolata</taxon>
        <taxon>Apicomplexa</taxon>
        <taxon>Conoidasida</taxon>
        <taxon>Gregarinasina</taxon>
        <taxon>Eugregarinorida</taxon>
        <taxon>Gregarinidae</taxon>
        <taxon>Gregarina</taxon>
    </lineage>
</organism>
<comment type="similarity">
    <text evidence="2">Belongs to the ABC transporter superfamily. ABCB family. Multidrug resistance exporter (TC 3.A.1.201) subfamily.</text>
</comment>
<dbReference type="PROSITE" id="PS50893">
    <property type="entry name" value="ABC_TRANSPORTER_2"/>
    <property type="match status" value="1"/>
</dbReference>
<dbReference type="eggNOG" id="KOG0055">
    <property type="taxonomic scope" value="Eukaryota"/>
</dbReference>
<dbReference type="InterPro" id="IPR017871">
    <property type="entry name" value="ABC_transporter-like_CS"/>
</dbReference>
<feature type="transmembrane region" description="Helical" evidence="11">
    <location>
        <begin position="157"/>
        <end position="179"/>
    </location>
</feature>
<reference evidence="14" key="1">
    <citation type="submission" date="2013-12" db="EMBL/GenBank/DDBJ databases">
        <authorList>
            <person name="Omoto C.K."/>
            <person name="Sibley D."/>
            <person name="Venepally P."/>
            <person name="Hadjithomas M."/>
            <person name="Karamycheva S."/>
            <person name="Brunk B."/>
            <person name="Roos D."/>
            <person name="Caler E."/>
            <person name="Lorenzi H."/>
        </authorList>
    </citation>
    <scope>NUCLEOTIDE SEQUENCE</scope>
</reference>
<proteinExistence type="inferred from homology"/>
<feature type="domain" description="ABC transporter" evidence="12">
    <location>
        <begin position="374"/>
        <end position="612"/>
    </location>
</feature>
<feature type="transmembrane region" description="Helical" evidence="11">
    <location>
        <begin position="44"/>
        <end position="66"/>
    </location>
</feature>
<keyword evidence="7 14" id="KW-0067">ATP-binding</keyword>
<keyword evidence="14" id="KW-0378">Hydrolase</keyword>
<dbReference type="PANTHER" id="PTHR43394">
    <property type="entry name" value="ATP-DEPENDENT PERMEASE MDL1, MITOCHONDRIAL"/>
    <property type="match status" value="1"/>
</dbReference>
<dbReference type="CDD" id="cd18577">
    <property type="entry name" value="ABC_6TM_Pgp_ABCB1_D1_like"/>
    <property type="match status" value="1"/>
</dbReference>
<feature type="transmembrane region" description="Helical" evidence="11">
    <location>
        <begin position="185"/>
        <end position="203"/>
    </location>
</feature>
<evidence type="ECO:0000256" key="8">
    <source>
        <dbReference type="ARBA" id="ARBA00022989"/>
    </source>
</evidence>
<dbReference type="VEuPathDB" id="CryptoDB:GNI_168410"/>
<dbReference type="InterPro" id="IPR003439">
    <property type="entry name" value="ABC_transporter-like_ATP-bd"/>
</dbReference>
<keyword evidence="4 11" id="KW-0812">Transmembrane</keyword>
<dbReference type="PROSITE" id="PS00211">
    <property type="entry name" value="ABC_TRANSPORTER_1"/>
    <property type="match status" value="1"/>
</dbReference>
<feature type="transmembrane region" description="Helical" evidence="11">
    <location>
        <begin position="86"/>
        <end position="107"/>
    </location>
</feature>
<dbReference type="AlphaFoldDB" id="A0A023AY02"/>
<dbReference type="GeneID" id="22915782"/>
<dbReference type="InterPro" id="IPR027417">
    <property type="entry name" value="P-loop_NTPase"/>
</dbReference>
<accession>A0A023AY02</accession>
<name>A0A023AY02_GRENI</name>
<dbReference type="PROSITE" id="PS50929">
    <property type="entry name" value="ABC_TM1F"/>
    <property type="match status" value="2"/>
</dbReference>
<dbReference type="OMA" id="AGRIEYN"/>
<dbReference type="Pfam" id="PF00005">
    <property type="entry name" value="ABC_tran"/>
    <property type="match status" value="1"/>
</dbReference>
<feature type="domain" description="ABC transmembrane type-1" evidence="13">
    <location>
        <begin position="49"/>
        <end position="338"/>
    </location>
</feature>
<gene>
    <name evidence="14" type="ORF">GNI_168410</name>
</gene>
<evidence type="ECO:0000256" key="4">
    <source>
        <dbReference type="ARBA" id="ARBA00022692"/>
    </source>
</evidence>
<comment type="caution">
    <text evidence="14">The sequence shown here is derived from an EMBL/GenBank/DDBJ whole genome shotgun (WGS) entry which is preliminary data.</text>
</comment>
<feature type="non-terminal residue" evidence="14">
    <location>
        <position position="972"/>
    </location>
</feature>
<feature type="region of interest" description="Disordered" evidence="10">
    <location>
        <begin position="678"/>
        <end position="708"/>
    </location>
</feature>
<comment type="subcellular location">
    <subcellularLocation>
        <location evidence="1">Membrane</location>
        <topology evidence="1">Multi-pass membrane protein</topology>
    </subcellularLocation>
</comment>
<feature type="transmembrane region" description="Helical" evidence="11">
    <location>
        <begin position="271"/>
        <end position="293"/>
    </location>
</feature>
<dbReference type="Proteomes" id="UP000019763">
    <property type="component" value="Unassembled WGS sequence"/>
</dbReference>
<feature type="transmembrane region" description="Helical" evidence="11">
    <location>
        <begin position="901"/>
        <end position="920"/>
    </location>
</feature>
<dbReference type="InterPro" id="IPR011527">
    <property type="entry name" value="ABC1_TM_dom"/>
</dbReference>
<evidence type="ECO:0000256" key="2">
    <source>
        <dbReference type="ARBA" id="ARBA00007577"/>
    </source>
</evidence>
<dbReference type="EMBL" id="AFNH02001260">
    <property type="protein sequence ID" value="EZG43527.1"/>
    <property type="molecule type" value="Genomic_DNA"/>
</dbReference>
<feature type="transmembrane region" description="Helical" evidence="11">
    <location>
        <begin position="796"/>
        <end position="813"/>
    </location>
</feature>
<dbReference type="GO" id="GO:0015421">
    <property type="term" value="F:ABC-type oligopeptide transporter activity"/>
    <property type="evidence" value="ECO:0007669"/>
    <property type="project" value="TreeGrafter"/>
</dbReference>
<evidence type="ECO:0000259" key="13">
    <source>
        <dbReference type="PROSITE" id="PS50929"/>
    </source>
</evidence>
<keyword evidence="15" id="KW-1185">Reference proteome</keyword>
<dbReference type="InterPro" id="IPR003593">
    <property type="entry name" value="AAA+_ATPase"/>
</dbReference>
<dbReference type="FunFam" id="3.40.50.300:FF:000836">
    <property type="entry name" value="ABC transporter B family member 25"/>
    <property type="match status" value="1"/>
</dbReference>
<evidence type="ECO:0000256" key="7">
    <source>
        <dbReference type="ARBA" id="ARBA00022840"/>
    </source>
</evidence>
<sequence length="972" mass="107130">MWIYKGVKYLCRNKQRDLKEGEVPKYDSNNKPISITYFQDGWDWLLKTLTIISNLLAGGSIGLFGWLLSQLADSLFDSEGNWKIWIVYMALDCVLLGVMLTLGTYFAEWSAERQLLKIRQRFLKEVMRQDISYFDGYDATALASKLMMNTRLVRDLIGIRTSMAYMYIGVITALIRIAFQNQAGVAGVSLCVLPVIVLSGWWAGRIEYNASLKVKESNETANSVALEALSNMRTVKAFNMQDVMKARYGVCADTAETEVNKASVKTGFGYGIYWLCIFCSSAFGYWYGSYVLYNASMKFCPDIEICESPGSMIGAYISVIVAAFYIGKVIPWLADVQQGNLAVRETVALYDRHSLVDPYNPDGITDLSNVQGEIKLENVAFSYPTRSDVPVFSRLNLTIPAGKSIALVGASGCGKSTVIQLVMRFYDPQSGSVTLDGRLLTDYNVKALREAIAWVSQEPKLFALSIAENIAIGKPDATREEIEEVARKANAHEFISALPEGYDTWVGDGGNQLSGGQKQRVAIARALIKRPKILILDEATSALDNKSEQMVQETLDDIVGKSQITTIIIAHRLTTIRNADVIAVLNNPTDRHSNSGDGGGQELEEMTGSSVVELGTHEELSKIPDGIYAALVAIQTEGPTEEDEKDRALQASGEEGVYEAADYSPRDSAILVGGTLSRQMSKQNSKQYRQNSKLRQNSKNSRTGGSFEMRTQLSKQLGDVARQESLVFTAGYQPPRLFRRTAAPIKSKMVQHILGVVCYVVYQCIWPVYGAFYGTFLKTFVDAANPDRLKRESRKNTIVMICIGICSFVAFWGQRWFVSQSGQAVVRQAREGAFGGIMKQEMGFFDQPHRSPARLGHILGADTFLLGEWTSGNTTMWLGVGASLILGLVLCLQANAKLGGVALAIVAALVPITYVASTLVTSGGSIRLKKGEDKLSRTLGDMSAYVTSIIINIRTVTAYNMQPQCEAEFDEM</sequence>
<dbReference type="EC" id="3.6.3.44" evidence="14"/>
<dbReference type="PANTHER" id="PTHR43394:SF11">
    <property type="entry name" value="ATP-BINDING CASSETTE TRANSPORTER"/>
    <property type="match status" value="1"/>
</dbReference>
<evidence type="ECO:0000259" key="12">
    <source>
        <dbReference type="PROSITE" id="PS50893"/>
    </source>
</evidence>
<dbReference type="GO" id="GO:0090374">
    <property type="term" value="P:oligopeptide export from mitochondrion"/>
    <property type="evidence" value="ECO:0007669"/>
    <property type="project" value="TreeGrafter"/>
</dbReference>
<dbReference type="Gene3D" id="3.40.50.300">
    <property type="entry name" value="P-loop containing nucleotide triphosphate hydrolases"/>
    <property type="match status" value="1"/>
</dbReference>
<dbReference type="SUPFAM" id="SSF90123">
    <property type="entry name" value="ABC transporter transmembrane region"/>
    <property type="match status" value="2"/>
</dbReference>
<dbReference type="RefSeq" id="XP_011133240.1">
    <property type="nucleotide sequence ID" value="XM_011134938.1"/>
</dbReference>
<evidence type="ECO:0000256" key="10">
    <source>
        <dbReference type="SAM" id="MobiDB-lite"/>
    </source>
</evidence>
<evidence type="ECO:0000256" key="6">
    <source>
        <dbReference type="ARBA" id="ARBA00022741"/>
    </source>
</evidence>
<dbReference type="GO" id="GO:0005743">
    <property type="term" value="C:mitochondrial inner membrane"/>
    <property type="evidence" value="ECO:0007669"/>
    <property type="project" value="TreeGrafter"/>
</dbReference>
<protein>
    <submittedName>
        <fullName evidence="14">ATP-binding ABC transporter</fullName>
        <ecNumber evidence="14">3.6.3.44</ecNumber>
    </submittedName>
</protein>
<keyword evidence="6" id="KW-0547">Nucleotide-binding</keyword>
<evidence type="ECO:0000256" key="5">
    <source>
        <dbReference type="ARBA" id="ARBA00022737"/>
    </source>
</evidence>
<keyword evidence="8 11" id="KW-1133">Transmembrane helix</keyword>
<feature type="transmembrane region" description="Helical" evidence="11">
    <location>
        <begin position="876"/>
        <end position="895"/>
    </location>
</feature>
<evidence type="ECO:0000256" key="9">
    <source>
        <dbReference type="ARBA" id="ARBA00023136"/>
    </source>
</evidence>
<dbReference type="SUPFAM" id="SSF52540">
    <property type="entry name" value="P-loop containing nucleoside triphosphate hydrolases"/>
    <property type="match status" value="1"/>
</dbReference>
<dbReference type="InterPro" id="IPR036640">
    <property type="entry name" value="ABC1_TM_sf"/>
</dbReference>
<evidence type="ECO:0000256" key="11">
    <source>
        <dbReference type="SAM" id="Phobius"/>
    </source>
</evidence>
<dbReference type="CDD" id="cd03249">
    <property type="entry name" value="ABC_MTABC3_MDL1_MDL2"/>
    <property type="match status" value="1"/>
</dbReference>
<dbReference type="InterPro" id="IPR039421">
    <property type="entry name" value="Type_1_exporter"/>
</dbReference>
<evidence type="ECO:0000256" key="1">
    <source>
        <dbReference type="ARBA" id="ARBA00004141"/>
    </source>
</evidence>
<feature type="domain" description="ABC transmembrane type-1" evidence="13">
    <location>
        <begin position="753"/>
        <end position="972"/>
    </location>
</feature>
<keyword evidence="5" id="KW-0677">Repeat</keyword>
<dbReference type="Pfam" id="PF00664">
    <property type="entry name" value="ABC_membrane"/>
    <property type="match status" value="2"/>
</dbReference>
<evidence type="ECO:0000256" key="3">
    <source>
        <dbReference type="ARBA" id="ARBA00022448"/>
    </source>
</evidence>
<keyword evidence="9 11" id="KW-0472">Membrane</keyword>
<feature type="transmembrane region" description="Helical" evidence="11">
    <location>
        <begin position="313"/>
        <end position="334"/>
    </location>
</feature>
<dbReference type="OrthoDB" id="6500128at2759"/>